<reference evidence="13 14" key="1">
    <citation type="submission" date="2017-10" db="EMBL/GenBank/DDBJ databases">
        <title>Comparative genomics in systemic dimorphic fungi from Ajellomycetaceae.</title>
        <authorList>
            <person name="Munoz J.F."/>
            <person name="Mcewen J.G."/>
            <person name="Clay O.K."/>
            <person name="Cuomo C.A."/>
        </authorList>
    </citation>
    <scope>NUCLEOTIDE SEQUENCE [LARGE SCALE GENOMIC DNA]</scope>
    <source>
        <strain evidence="13 14">UAMH5409</strain>
    </source>
</reference>
<dbReference type="GO" id="GO:0004674">
    <property type="term" value="F:protein serine/threonine kinase activity"/>
    <property type="evidence" value="ECO:0007669"/>
    <property type="project" value="UniProtKB-KW"/>
</dbReference>
<dbReference type="PROSITE" id="PS00109">
    <property type="entry name" value="PROTEIN_KINASE_TYR"/>
    <property type="match status" value="1"/>
</dbReference>
<dbReference type="InterPro" id="IPR011009">
    <property type="entry name" value="Kinase-like_dom_sf"/>
</dbReference>
<evidence type="ECO:0000256" key="11">
    <source>
        <dbReference type="ARBA" id="ARBA00048679"/>
    </source>
</evidence>
<dbReference type="Proteomes" id="UP000223968">
    <property type="component" value="Unassembled WGS sequence"/>
</dbReference>
<comment type="subunit">
    <text evidence="3">Component of the EKC/KEOPS complex composed of at least BUD32, CGI121, GON7, KAE1 and PCC1; the whole complex dimerizes.</text>
</comment>
<accession>A0A2B7WJS5</accession>
<evidence type="ECO:0000313" key="13">
    <source>
        <dbReference type="EMBL" id="PGG96856.1"/>
    </source>
</evidence>
<dbReference type="AlphaFoldDB" id="A0A2B7WJS5"/>
<proteinExistence type="predicted"/>
<evidence type="ECO:0000256" key="1">
    <source>
        <dbReference type="ARBA" id="ARBA00003747"/>
    </source>
</evidence>
<comment type="catalytic activity">
    <reaction evidence="11">
        <text>L-seryl-[protein] + ATP = O-phospho-L-seryl-[protein] + ADP + H(+)</text>
        <dbReference type="Rhea" id="RHEA:17989"/>
        <dbReference type="Rhea" id="RHEA-COMP:9863"/>
        <dbReference type="Rhea" id="RHEA-COMP:11604"/>
        <dbReference type="ChEBI" id="CHEBI:15378"/>
        <dbReference type="ChEBI" id="CHEBI:29999"/>
        <dbReference type="ChEBI" id="CHEBI:30616"/>
        <dbReference type="ChEBI" id="CHEBI:83421"/>
        <dbReference type="ChEBI" id="CHEBI:456216"/>
        <dbReference type="EC" id="2.7.11.1"/>
    </reaction>
</comment>
<evidence type="ECO:0000256" key="4">
    <source>
        <dbReference type="ARBA" id="ARBA00012513"/>
    </source>
</evidence>
<evidence type="ECO:0000256" key="9">
    <source>
        <dbReference type="ARBA" id="ARBA00033194"/>
    </source>
</evidence>
<keyword evidence="13" id="KW-0418">Kinase</keyword>
<evidence type="ECO:0000259" key="12">
    <source>
        <dbReference type="PROSITE" id="PS50011"/>
    </source>
</evidence>
<evidence type="ECO:0000256" key="3">
    <source>
        <dbReference type="ARBA" id="ARBA00011534"/>
    </source>
</evidence>
<evidence type="ECO:0000256" key="2">
    <source>
        <dbReference type="ARBA" id="ARBA00004574"/>
    </source>
</evidence>
<dbReference type="STRING" id="1447875.A0A2B7WJS5"/>
<evidence type="ECO:0000256" key="8">
    <source>
        <dbReference type="ARBA" id="ARBA00030980"/>
    </source>
</evidence>
<keyword evidence="14" id="KW-1185">Reference proteome</keyword>
<dbReference type="EMBL" id="PDNB01000265">
    <property type="protein sequence ID" value="PGG96856.1"/>
    <property type="molecule type" value="Genomic_DNA"/>
</dbReference>
<keyword evidence="13" id="KW-0723">Serine/threonine-protein kinase</keyword>
<organism evidence="13 14">
    <name type="scientific">Helicocarpus griseus UAMH5409</name>
    <dbReference type="NCBI Taxonomy" id="1447875"/>
    <lineage>
        <taxon>Eukaryota</taxon>
        <taxon>Fungi</taxon>
        <taxon>Dikarya</taxon>
        <taxon>Ascomycota</taxon>
        <taxon>Pezizomycotina</taxon>
        <taxon>Eurotiomycetes</taxon>
        <taxon>Eurotiomycetidae</taxon>
        <taxon>Onygenales</taxon>
        <taxon>Ajellomycetaceae</taxon>
        <taxon>Helicocarpus</taxon>
    </lineage>
</organism>
<comment type="caution">
    <text evidence="13">The sequence shown here is derived from an EMBL/GenBank/DDBJ whole genome shotgun (WGS) entry which is preliminary data.</text>
</comment>
<keyword evidence="7" id="KW-0779">Telomere</keyword>
<dbReference type="Gene3D" id="1.10.510.10">
    <property type="entry name" value="Transferase(Phosphotransferase) domain 1"/>
    <property type="match status" value="1"/>
</dbReference>
<dbReference type="EC" id="2.7.11.1" evidence="4"/>
<evidence type="ECO:0000256" key="10">
    <source>
        <dbReference type="ARBA" id="ARBA00047899"/>
    </source>
</evidence>
<evidence type="ECO:0000256" key="7">
    <source>
        <dbReference type="ARBA" id="ARBA00022895"/>
    </source>
</evidence>
<keyword evidence="7" id="KW-0158">Chromosome</keyword>
<comment type="function">
    <text evidence="1">Component of the EKC/KEOPS complex that is required for the formation of a threonylcarbamoyl group on adenosine at position 37 (t(6)A37) in tRNAs that read codons beginning with adenine. The complex is probably involved in the transfer of the threonylcarbamoyl moiety of threonylcarbamoyl-AMP (TC-AMP) to the N6 group of A37. BUD32 has ATPase activity in the context of the EKC/KEOPS complex and likely plays a supporting role to the catalytic subunit KAE1. The EKC/KEOPS complex also promotes both telomere uncapping and telomere elongation. The complex is required for efficient recruitment of transcriptional coactivators.</text>
</comment>
<dbReference type="PROSITE" id="PS50011">
    <property type="entry name" value="PROTEIN_KINASE_DOM"/>
    <property type="match status" value="1"/>
</dbReference>
<dbReference type="SMART" id="SM00220">
    <property type="entry name" value="S_TKc"/>
    <property type="match status" value="1"/>
</dbReference>
<dbReference type="Pfam" id="PF00069">
    <property type="entry name" value="Pkinase"/>
    <property type="match status" value="1"/>
</dbReference>
<dbReference type="GO" id="GO:0000781">
    <property type="term" value="C:chromosome, telomeric region"/>
    <property type="evidence" value="ECO:0007669"/>
    <property type="project" value="UniProtKB-SubCell"/>
</dbReference>
<gene>
    <name evidence="13" type="ORF">AJ79_09418</name>
</gene>
<sequence length="309" mass="35004">MAPSGNNNENRPSSQPRKYFLSPFPSLHISNVLNHGGQAIILAFPGSIVFKCPIRWGYTGDIPANALKASRVQEQVATDSISVEKALFGILKTRPHPNIIAALMIVPEGIFLPRMQSTLEDRIVSYRDLRYPECYVSEYLKLRWAAQITSAAAWLETLGYSHGDLTPRNILLDYHDNVKLGDFGETVYKGGESQCGAPPYVPWLFVTRDHQSEQYAIGWTIYYLYRDIPDDFTGRDTLEDIQKFSFPSVDNLPVGPIVHRCWHLHYASVALLHGDTQKLVFTSVPWNQRLSQAFWDIRSVSPMQTLSFV</sequence>
<dbReference type="OrthoDB" id="1668230at2759"/>
<feature type="domain" description="Protein kinase" evidence="12">
    <location>
        <begin position="27"/>
        <end position="309"/>
    </location>
</feature>
<dbReference type="InterPro" id="IPR008266">
    <property type="entry name" value="Tyr_kinase_AS"/>
</dbReference>
<protein>
    <recommendedName>
        <fullName evidence="6">EKC/KEOPS complex subunit BUD32</fullName>
        <ecNumber evidence="4">2.7.11.1</ecNumber>
    </recommendedName>
    <alternativeName>
        <fullName evidence="8 9">Atypical Serine/threonine protein kinase BUD32</fullName>
    </alternativeName>
    <alternativeName>
        <fullName evidence="5">EKC/KEOPS complex subunit bud32</fullName>
    </alternativeName>
</protein>
<name>A0A2B7WJS5_9EURO</name>
<dbReference type="InterPro" id="IPR000719">
    <property type="entry name" value="Prot_kinase_dom"/>
</dbReference>
<comment type="subcellular location">
    <subcellularLocation>
        <location evidence="2">Chromosome</location>
        <location evidence="2">Telomere</location>
    </subcellularLocation>
</comment>
<evidence type="ECO:0000256" key="5">
    <source>
        <dbReference type="ARBA" id="ARBA00013948"/>
    </source>
</evidence>
<comment type="catalytic activity">
    <reaction evidence="10">
        <text>L-threonyl-[protein] + ATP = O-phospho-L-threonyl-[protein] + ADP + H(+)</text>
        <dbReference type="Rhea" id="RHEA:46608"/>
        <dbReference type="Rhea" id="RHEA-COMP:11060"/>
        <dbReference type="Rhea" id="RHEA-COMP:11605"/>
        <dbReference type="ChEBI" id="CHEBI:15378"/>
        <dbReference type="ChEBI" id="CHEBI:30013"/>
        <dbReference type="ChEBI" id="CHEBI:30616"/>
        <dbReference type="ChEBI" id="CHEBI:61977"/>
        <dbReference type="ChEBI" id="CHEBI:456216"/>
        <dbReference type="EC" id="2.7.11.1"/>
    </reaction>
</comment>
<dbReference type="SUPFAM" id="SSF56112">
    <property type="entry name" value="Protein kinase-like (PK-like)"/>
    <property type="match status" value="1"/>
</dbReference>
<dbReference type="GO" id="GO:0005524">
    <property type="term" value="F:ATP binding"/>
    <property type="evidence" value="ECO:0007669"/>
    <property type="project" value="InterPro"/>
</dbReference>
<keyword evidence="13" id="KW-0808">Transferase</keyword>
<evidence type="ECO:0000313" key="14">
    <source>
        <dbReference type="Proteomes" id="UP000223968"/>
    </source>
</evidence>
<evidence type="ECO:0000256" key="6">
    <source>
        <dbReference type="ARBA" id="ARBA00019973"/>
    </source>
</evidence>